<dbReference type="GO" id="GO:0005840">
    <property type="term" value="C:ribosome"/>
    <property type="evidence" value="ECO:0007669"/>
    <property type="project" value="UniProtKB-KW"/>
</dbReference>
<evidence type="ECO:0000256" key="1">
    <source>
        <dbReference type="ARBA" id="ARBA00010528"/>
    </source>
</evidence>
<evidence type="ECO:0000256" key="4">
    <source>
        <dbReference type="ARBA" id="ARBA00040565"/>
    </source>
</evidence>
<dbReference type="Pfam" id="PF00573">
    <property type="entry name" value="Ribosomal_L4"/>
    <property type="match status" value="1"/>
</dbReference>
<evidence type="ECO:0000256" key="3">
    <source>
        <dbReference type="ARBA" id="ARBA00023274"/>
    </source>
</evidence>
<keyword evidence="7" id="KW-1185">Reference proteome</keyword>
<keyword evidence="3" id="KW-0687">Ribonucleoprotein</keyword>
<name>A0A835YJW3_9CHLO</name>
<dbReference type="Proteomes" id="UP000612055">
    <property type="component" value="Unassembled WGS sequence"/>
</dbReference>
<accession>A0A835YJW3</accession>
<dbReference type="PANTHER" id="PTHR10746:SF6">
    <property type="entry name" value="LARGE RIBOSOMAL SUBUNIT PROTEIN UL4M"/>
    <property type="match status" value="1"/>
</dbReference>
<dbReference type="PANTHER" id="PTHR10746">
    <property type="entry name" value="50S RIBOSOMAL PROTEIN L4"/>
    <property type="match status" value="1"/>
</dbReference>
<dbReference type="InterPro" id="IPR023574">
    <property type="entry name" value="Ribosomal_uL4_dom_sf"/>
</dbReference>
<gene>
    <name evidence="6" type="ORF">HYH03_003209</name>
</gene>
<evidence type="ECO:0000256" key="5">
    <source>
        <dbReference type="SAM" id="MobiDB-lite"/>
    </source>
</evidence>
<sequence length="303" mass="33540">MVLREAGDEALSPHPPSTGEGPLTVRYPFPIDYYANREAVVYNLDEQPMGLVSLPGAAFNVPVRIDILHRVARYWRAKWQQGTHKGKSRGEVRGGGRKPRPQKKTGMSRQGSIRSPLWKGGGCAHPPRPRSHAHELPRATRLLGMRCALSAKINEGRFFVVDDLLTVRDPSSTSDSSAASSSIRQYRDLKDRLTRLTAGSFGSSWLLVDSGEAGTDGGVRLRKLLKQAVVMEAMAPEQLTVYHVLKYNRIVLTRSALKRLSDMLTRPHRVPKPAKHAWWQQRKQALEATVAELNAAAEATASA</sequence>
<organism evidence="6 7">
    <name type="scientific">Edaphochlamys debaryana</name>
    <dbReference type="NCBI Taxonomy" id="47281"/>
    <lineage>
        <taxon>Eukaryota</taxon>
        <taxon>Viridiplantae</taxon>
        <taxon>Chlorophyta</taxon>
        <taxon>core chlorophytes</taxon>
        <taxon>Chlorophyceae</taxon>
        <taxon>CS clade</taxon>
        <taxon>Chlamydomonadales</taxon>
        <taxon>Chlamydomonadales incertae sedis</taxon>
        <taxon>Edaphochlamys</taxon>
    </lineage>
</organism>
<dbReference type="InterPro" id="IPR013005">
    <property type="entry name" value="Ribosomal_uL4-like"/>
</dbReference>
<dbReference type="Gene3D" id="3.40.1370.10">
    <property type="match status" value="1"/>
</dbReference>
<evidence type="ECO:0000313" key="6">
    <source>
        <dbReference type="EMBL" id="KAG2499024.1"/>
    </source>
</evidence>
<dbReference type="InterPro" id="IPR002136">
    <property type="entry name" value="Ribosomal_uL4"/>
</dbReference>
<dbReference type="NCBIfam" id="TIGR03953">
    <property type="entry name" value="rplD_bact"/>
    <property type="match status" value="1"/>
</dbReference>
<dbReference type="GO" id="GO:0006412">
    <property type="term" value="P:translation"/>
    <property type="evidence" value="ECO:0007669"/>
    <property type="project" value="InterPro"/>
</dbReference>
<dbReference type="EMBL" id="JAEHOE010000008">
    <property type="protein sequence ID" value="KAG2499024.1"/>
    <property type="molecule type" value="Genomic_DNA"/>
</dbReference>
<dbReference type="GO" id="GO:1990904">
    <property type="term" value="C:ribonucleoprotein complex"/>
    <property type="evidence" value="ECO:0007669"/>
    <property type="project" value="UniProtKB-KW"/>
</dbReference>
<feature type="region of interest" description="Disordered" evidence="5">
    <location>
        <begin position="80"/>
        <end position="133"/>
    </location>
</feature>
<evidence type="ECO:0000256" key="2">
    <source>
        <dbReference type="ARBA" id="ARBA00022980"/>
    </source>
</evidence>
<dbReference type="OrthoDB" id="275876at2759"/>
<comment type="similarity">
    <text evidence="1">Belongs to the universal ribosomal protein uL4 family.</text>
</comment>
<reference evidence="6" key="1">
    <citation type="journal article" date="2020" name="bioRxiv">
        <title>Comparative genomics of Chlamydomonas.</title>
        <authorList>
            <person name="Craig R.J."/>
            <person name="Hasan A.R."/>
            <person name="Ness R.W."/>
            <person name="Keightley P.D."/>
        </authorList>
    </citation>
    <scope>NUCLEOTIDE SEQUENCE</scope>
    <source>
        <strain evidence="6">CCAP 11/70</strain>
    </source>
</reference>
<proteinExistence type="inferred from homology"/>
<dbReference type="AlphaFoldDB" id="A0A835YJW3"/>
<evidence type="ECO:0000313" key="7">
    <source>
        <dbReference type="Proteomes" id="UP000612055"/>
    </source>
</evidence>
<comment type="caution">
    <text evidence="6">The sequence shown here is derived from an EMBL/GenBank/DDBJ whole genome shotgun (WGS) entry which is preliminary data.</text>
</comment>
<feature type="region of interest" description="Disordered" evidence="5">
    <location>
        <begin position="1"/>
        <end position="23"/>
    </location>
</feature>
<dbReference type="GO" id="GO:0003735">
    <property type="term" value="F:structural constituent of ribosome"/>
    <property type="evidence" value="ECO:0007669"/>
    <property type="project" value="InterPro"/>
</dbReference>
<protein>
    <recommendedName>
        <fullName evidence="4">Large ribosomal subunit protein uL4m</fullName>
    </recommendedName>
</protein>
<dbReference type="SUPFAM" id="SSF52166">
    <property type="entry name" value="Ribosomal protein L4"/>
    <property type="match status" value="1"/>
</dbReference>
<keyword evidence="2" id="KW-0689">Ribosomal protein</keyword>